<protein>
    <submittedName>
        <fullName evidence="2">Uncharacterized protein</fullName>
    </submittedName>
</protein>
<proteinExistence type="predicted"/>
<dbReference type="Proteomes" id="UP000054279">
    <property type="component" value="Unassembled WGS sequence"/>
</dbReference>
<feature type="region of interest" description="Disordered" evidence="1">
    <location>
        <begin position="1"/>
        <end position="41"/>
    </location>
</feature>
<gene>
    <name evidence="2" type="ORF">M422DRAFT_275514</name>
</gene>
<keyword evidence="3" id="KW-1185">Reference proteome</keyword>
<evidence type="ECO:0000313" key="2">
    <source>
        <dbReference type="EMBL" id="KIJ23827.1"/>
    </source>
</evidence>
<feature type="region of interest" description="Disordered" evidence="1">
    <location>
        <begin position="54"/>
        <end position="81"/>
    </location>
</feature>
<feature type="compositionally biased region" description="Polar residues" evidence="1">
    <location>
        <begin position="28"/>
        <end position="40"/>
    </location>
</feature>
<accession>A0A0C9U3X5</accession>
<evidence type="ECO:0000313" key="3">
    <source>
        <dbReference type="Proteomes" id="UP000054279"/>
    </source>
</evidence>
<evidence type="ECO:0000256" key="1">
    <source>
        <dbReference type="SAM" id="MobiDB-lite"/>
    </source>
</evidence>
<organism evidence="2 3">
    <name type="scientific">Sphaerobolus stellatus (strain SS14)</name>
    <dbReference type="NCBI Taxonomy" id="990650"/>
    <lineage>
        <taxon>Eukaryota</taxon>
        <taxon>Fungi</taxon>
        <taxon>Dikarya</taxon>
        <taxon>Basidiomycota</taxon>
        <taxon>Agaricomycotina</taxon>
        <taxon>Agaricomycetes</taxon>
        <taxon>Phallomycetidae</taxon>
        <taxon>Geastrales</taxon>
        <taxon>Sphaerobolaceae</taxon>
        <taxon>Sphaerobolus</taxon>
    </lineage>
</organism>
<reference evidence="2 3" key="1">
    <citation type="submission" date="2014-06" db="EMBL/GenBank/DDBJ databases">
        <title>Evolutionary Origins and Diversification of the Mycorrhizal Mutualists.</title>
        <authorList>
            <consortium name="DOE Joint Genome Institute"/>
            <consortium name="Mycorrhizal Genomics Consortium"/>
            <person name="Kohler A."/>
            <person name="Kuo A."/>
            <person name="Nagy L.G."/>
            <person name="Floudas D."/>
            <person name="Copeland A."/>
            <person name="Barry K.W."/>
            <person name="Cichocki N."/>
            <person name="Veneault-Fourrey C."/>
            <person name="LaButti K."/>
            <person name="Lindquist E.A."/>
            <person name="Lipzen A."/>
            <person name="Lundell T."/>
            <person name="Morin E."/>
            <person name="Murat C."/>
            <person name="Riley R."/>
            <person name="Ohm R."/>
            <person name="Sun H."/>
            <person name="Tunlid A."/>
            <person name="Henrissat B."/>
            <person name="Grigoriev I.V."/>
            <person name="Hibbett D.S."/>
            <person name="Martin F."/>
        </authorList>
    </citation>
    <scope>NUCLEOTIDE SEQUENCE [LARGE SCALE GENOMIC DNA]</scope>
    <source>
        <strain evidence="2 3">SS14</strain>
    </source>
</reference>
<dbReference type="HOGENOM" id="CLU_1866402_0_0_1"/>
<dbReference type="AlphaFoldDB" id="A0A0C9U3X5"/>
<name>A0A0C9U3X5_SPHS4</name>
<feature type="compositionally biased region" description="Basic and acidic residues" evidence="1">
    <location>
        <begin position="1"/>
        <end position="14"/>
    </location>
</feature>
<sequence length="137" mass="14862">MDSNPKKRAMDRLIPESLTKKFRKTDLSSESPGDVSSSALTAIVPQQPFESVALTPNSSEGAVSNSTPTPSNNRLEGGARKRNVVKAAIKETLRTILNVTDVFLPLKLVAAGILERPRDFQLDDINLRCDTGNNIVS</sequence>
<dbReference type="EMBL" id="KN837579">
    <property type="protein sequence ID" value="KIJ23827.1"/>
    <property type="molecule type" value="Genomic_DNA"/>
</dbReference>
<feature type="compositionally biased region" description="Polar residues" evidence="1">
    <location>
        <begin position="54"/>
        <end position="74"/>
    </location>
</feature>